<proteinExistence type="predicted"/>
<dbReference type="InterPro" id="IPR051908">
    <property type="entry name" value="Ribosomal_N-acetyltransferase"/>
</dbReference>
<dbReference type="PROSITE" id="PS51186">
    <property type="entry name" value="GNAT"/>
    <property type="match status" value="1"/>
</dbReference>
<dbReference type="InterPro" id="IPR000182">
    <property type="entry name" value="GNAT_dom"/>
</dbReference>
<protein>
    <submittedName>
        <fullName evidence="2">Acetyltransferase (GNAT) domain protein</fullName>
    </submittedName>
</protein>
<comment type="caution">
    <text evidence="2">The sequence shown here is derived from an EMBL/GenBank/DDBJ whole genome shotgun (WGS) entry which is preliminary data.</text>
</comment>
<dbReference type="GO" id="GO:1990189">
    <property type="term" value="F:protein N-terminal-serine acetyltransferase activity"/>
    <property type="evidence" value="ECO:0007669"/>
    <property type="project" value="TreeGrafter"/>
</dbReference>
<dbReference type="RefSeq" id="WP_000908611.1">
    <property type="nucleotide sequence ID" value="NZ_AHNR02000026.1"/>
</dbReference>
<dbReference type="SUPFAM" id="SSF55729">
    <property type="entry name" value="Acyl-CoA N-acyltransferases (Nat)"/>
    <property type="match status" value="1"/>
</dbReference>
<dbReference type="GO" id="GO:0008999">
    <property type="term" value="F:protein-N-terminal-alanine acetyltransferase activity"/>
    <property type="evidence" value="ECO:0007669"/>
    <property type="project" value="TreeGrafter"/>
</dbReference>
<evidence type="ECO:0000259" key="1">
    <source>
        <dbReference type="PROSITE" id="PS51186"/>
    </source>
</evidence>
<dbReference type="PANTHER" id="PTHR43441">
    <property type="entry name" value="RIBOSOMAL-PROTEIN-SERINE ACETYLTRANSFERASE"/>
    <property type="match status" value="1"/>
</dbReference>
<dbReference type="Proteomes" id="UP000001340">
    <property type="component" value="Unassembled WGS sequence"/>
</dbReference>
<dbReference type="InterPro" id="IPR016181">
    <property type="entry name" value="Acyl_CoA_acyltransferase"/>
</dbReference>
<dbReference type="GO" id="GO:0005737">
    <property type="term" value="C:cytoplasm"/>
    <property type="evidence" value="ECO:0007669"/>
    <property type="project" value="TreeGrafter"/>
</dbReference>
<feature type="domain" description="N-acetyltransferase" evidence="1">
    <location>
        <begin position="67"/>
        <end position="212"/>
    </location>
</feature>
<evidence type="ECO:0000313" key="3">
    <source>
        <dbReference type="Proteomes" id="UP000001340"/>
    </source>
</evidence>
<gene>
    <name evidence="2" type="ORF">LEP1GSC105_3736</name>
</gene>
<dbReference type="FunFam" id="3.40.630.30:FF:000047">
    <property type="entry name" value="Acetyltransferase, GNAT family"/>
    <property type="match status" value="1"/>
</dbReference>
<dbReference type="AlphaFoldDB" id="A0A0E2D8Z1"/>
<accession>A0A0E2D8Z1</accession>
<organism evidence="2 3">
    <name type="scientific">Leptospira interrogans str. UI 12758</name>
    <dbReference type="NCBI Taxonomy" id="1049938"/>
    <lineage>
        <taxon>Bacteria</taxon>
        <taxon>Pseudomonadati</taxon>
        <taxon>Spirochaetota</taxon>
        <taxon>Spirochaetia</taxon>
        <taxon>Leptospirales</taxon>
        <taxon>Leptospiraceae</taxon>
        <taxon>Leptospira</taxon>
    </lineage>
</organism>
<dbReference type="Pfam" id="PF13302">
    <property type="entry name" value="Acetyltransf_3"/>
    <property type="match status" value="1"/>
</dbReference>
<dbReference type="Gene3D" id="3.40.630.30">
    <property type="match status" value="1"/>
</dbReference>
<dbReference type="PANTHER" id="PTHR43441:SF2">
    <property type="entry name" value="FAMILY ACETYLTRANSFERASE, PUTATIVE (AFU_ORTHOLOGUE AFUA_7G00850)-RELATED"/>
    <property type="match status" value="1"/>
</dbReference>
<reference evidence="2 3" key="1">
    <citation type="submission" date="2012-10" db="EMBL/GenBank/DDBJ databases">
        <authorList>
            <person name="Harkins D.M."/>
            <person name="Durkin A.S."/>
            <person name="Brinkac L.M."/>
            <person name="Haft D.H."/>
            <person name="Selengut J.D."/>
            <person name="Sanka R."/>
            <person name="DePew J."/>
            <person name="Purushe J."/>
            <person name="Chanthongthip A."/>
            <person name="Lattana O."/>
            <person name="Phetsouvanh R."/>
            <person name="Newton P.N."/>
            <person name="Vinetz J.M."/>
            <person name="Sutton G.G."/>
            <person name="Nierman W.C."/>
            <person name="Fouts D.E."/>
        </authorList>
    </citation>
    <scope>NUCLEOTIDE SEQUENCE [LARGE SCALE GENOMIC DNA]</scope>
    <source>
        <strain evidence="2 3">UI 12758</strain>
    </source>
</reference>
<dbReference type="EMBL" id="AHNR02000026">
    <property type="protein sequence ID" value="EKR55956.1"/>
    <property type="molecule type" value="Genomic_DNA"/>
</dbReference>
<sequence length="263" mass="30284">MLISDWEFGKMDNLQQSEKIKTQNTNRFGQPIGKALPDWKTAQYPKKETIEGRYCKLEPLELTLHAEALYSANLQDREGRMWTYLPYGPFETFSEYQEWIKSTCQKEDPFFFTIIDLAINQPVGIASYAEIQPSAGSIEVGHLAYSPLMQKTKISTEAMYLMMENAFKLGYRRYQWRCNALNAPSCAAAQRLGLSFEGIFRQANVLKGCNRDTAWFAIIDSEWPEAQSAFLSWLNDGNFDENGNQKIRLSELTSPILKHRYNP</sequence>
<name>A0A0E2D8Z1_LEPIR</name>
<dbReference type="GeneID" id="61143981"/>
<evidence type="ECO:0000313" key="2">
    <source>
        <dbReference type="EMBL" id="EKR55956.1"/>
    </source>
</evidence>
<keyword evidence="2" id="KW-0808">Transferase</keyword>